<dbReference type="InterPro" id="IPR006224">
    <property type="entry name" value="PsdUridine_synth_RluA-like_CS"/>
</dbReference>
<comment type="caution">
    <text evidence="8">The sequence shown here is derived from an EMBL/GenBank/DDBJ whole genome shotgun (WGS) entry which is preliminary data.</text>
</comment>
<protein>
    <recommendedName>
        <fullName evidence="6">Pseudouridine synthase</fullName>
        <ecNumber evidence="6">5.4.99.-</ecNumber>
    </recommendedName>
</protein>
<accession>A0A9D9EKM7</accession>
<dbReference type="InterPro" id="IPR006225">
    <property type="entry name" value="PsdUridine_synth_RluC/D"/>
</dbReference>
<evidence type="ECO:0000313" key="8">
    <source>
        <dbReference type="EMBL" id="MBO8449239.1"/>
    </source>
</evidence>
<evidence type="ECO:0000256" key="1">
    <source>
        <dbReference type="ARBA" id="ARBA00010876"/>
    </source>
</evidence>
<reference evidence="8" key="2">
    <citation type="journal article" date="2021" name="PeerJ">
        <title>Extensive microbial diversity within the chicken gut microbiome revealed by metagenomics and culture.</title>
        <authorList>
            <person name="Gilroy R."/>
            <person name="Ravi A."/>
            <person name="Getino M."/>
            <person name="Pursley I."/>
            <person name="Horton D.L."/>
            <person name="Alikhan N.F."/>
            <person name="Baker D."/>
            <person name="Gharbi K."/>
            <person name="Hall N."/>
            <person name="Watson M."/>
            <person name="Adriaenssens E.M."/>
            <person name="Foster-Nyarko E."/>
            <person name="Jarju S."/>
            <person name="Secka A."/>
            <person name="Antonio M."/>
            <person name="Oren A."/>
            <person name="Chaudhuri R.R."/>
            <person name="La Ragione R."/>
            <person name="Hildebrand F."/>
            <person name="Pallen M.J."/>
        </authorList>
    </citation>
    <scope>NUCLEOTIDE SEQUENCE</scope>
    <source>
        <strain evidence="8">20514</strain>
    </source>
</reference>
<evidence type="ECO:0000256" key="6">
    <source>
        <dbReference type="RuleBase" id="RU362028"/>
    </source>
</evidence>
<keyword evidence="3 6" id="KW-0413">Isomerase</keyword>
<evidence type="ECO:0000256" key="5">
    <source>
        <dbReference type="PROSITE-ProRule" id="PRU00182"/>
    </source>
</evidence>
<dbReference type="AlphaFoldDB" id="A0A9D9EKM7"/>
<dbReference type="InterPro" id="IPR006145">
    <property type="entry name" value="PsdUridine_synth_RsuA/RluA"/>
</dbReference>
<dbReference type="GO" id="GO:0003723">
    <property type="term" value="F:RNA binding"/>
    <property type="evidence" value="ECO:0007669"/>
    <property type="project" value="UniProtKB-KW"/>
</dbReference>
<dbReference type="InterPro" id="IPR050188">
    <property type="entry name" value="RluA_PseudoU_synthase"/>
</dbReference>
<dbReference type="GO" id="GO:0120159">
    <property type="term" value="F:rRNA pseudouridine synthase activity"/>
    <property type="evidence" value="ECO:0007669"/>
    <property type="project" value="UniProtKB-ARBA"/>
</dbReference>
<dbReference type="CDD" id="cd00165">
    <property type="entry name" value="S4"/>
    <property type="match status" value="1"/>
</dbReference>
<dbReference type="FunFam" id="3.30.2350.10:FF:000006">
    <property type="entry name" value="Pseudouridine synthase"/>
    <property type="match status" value="1"/>
</dbReference>
<dbReference type="PROSITE" id="PS01129">
    <property type="entry name" value="PSI_RLU"/>
    <property type="match status" value="1"/>
</dbReference>
<dbReference type="InterPro" id="IPR036986">
    <property type="entry name" value="S4_RNA-bd_sf"/>
</dbReference>
<dbReference type="InterPro" id="IPR002942">
    <property type="entry name" value="S4_RNA-bd"/>
</dbReference>
<dbReference type="CDD" id="cd02869">
    <property type="entry name" value="PseudoU_synth_RluA_like"/>
    <property type="match status" value="1"/>
</dbReference>
<dbReference type="PROSITE" id="PS50889">
    <property type="entry name" value="S4"/>
    <property type="match status" value="1"/>
</dbReference>
<dbReference type="NCBIfam" id="TIGR00005">
    <property type="entry name" value="rluA_subfam"/>
    <property type="match status" value="1"/>
</dbReference>
<dbReference type="InterPro" id="IPR020103">
    <property type="entry name" value="PsdUridine_synth_cat_dom_sf"/>
</dbReference>
<sequence>MTKKIFYPDSDDGLIGGTGPGFGYEDDIDDEQREMFEHFRLELDKGQTPMRVDKYLSTHLENTSRHRIQLAIKQDYVKVNGKTAKANCVVRPGDVISFVMPYQRRGLEILPEEIPLDIVYEDDDLLVVDKKAGMVVHPGHGHFSGTLVNALAWHLGIRQGPDAEDERMGVLVHRIDKDTSGLLVVAKNDEAQLDLARQFFVHSIDRIYVAVVWGNLKEDEGTITGNIGRDPNDRMRFKVFPEGEAGKHAVTHYRVLERFGFVTVVECRLETGRTHQIRVHFNYIGHPLFNDERYGGSEIRKGTIYAKYRQFIENCFKIMPRQALHARTLGFIHPRTKEHLLFDSPLPEDMSALIEKWRNYSTAVGDASK</sequence>
<evidence type="ECO:0000256" key="3">
    <source>
        <dbReference type="ARBA" id="ARBA00023235"/>
    </source>
</evidence>
<dbReference type="SMART" id="SM00363">
    <property type="entry name" value="S4"/>
    <property type="match status" value="1"/>
</dbReference>
<dbReference type="EMBL" id="JADIMQ010000115">
    <property type="protein sequence ID" value="MBO8449239.1"/>
    <property type="molecule type" value="Genomic_DNA"/>
</dbReference>
<dbReference type="Proteomes" id="UP000810252">
    <property type="component" value="Unassembled WGS sequence"/>
</dbReference>
<comment type="similarity">
    <text evidence="1 6">Belongs to the pseudouridine synthase RluA family.</text>
</comment>
<feature type="domain" description="RNA-binding S4" evidence="7">
    <location>
        <begin position="50"/>
        <end position="115"/>
    </location>
</feature>
<proteinExistence type="inferred from homology"/>
<dbReference type="PANTHER" id="PTHR21600">
    <property type="entry name" value="MITOCHONDRIAL RNA PSEUDOURIDINE SYNTHASE"/>
    <property type="match status" value="1"/>
</dbReference>
<dbReference type="SUPFAM" id="SSF55120">
    <property type="entry name" value="Pseudouridine synthase"/>
    <property type="match status" value="1"/>
</dbReference>
<name>A0A9D9EKM7_9BACT</name>
<evidence type="ECO:0000259" key="7">
    <source>
        <dbReference type="SMART" id="SM00363"/>
    </source>
</evidence>
<evidence type="ECO:0000256" key="2">
    <source>
        <dbReference type="ARBA" id="ARBA00022884"/>
    </source>
</evidence>
<dbReference type="Pfam" id="PF00849">
    <property type="entry name" value="PseudoU_synth_2"/>
    <property type="match status" value="1"/>
</dbReference>
<dbReference type="SUPFAM" id="SSF55174">
    <property type="entry name" value="Alpha-L RNA-binding motif"/>
    <property type="match status" value="1"/>
</dbReference>
<gene>
    <name evidence="8" type="ORF">IAC29_08220</name>
</gene>
<comment type="function">
    <text evidence="6">Responsible for synthesis of pseudouridine from uracil.</text>
</comment>
<feature type="active site" evidence="4">
    <location>
        <position position="176"/>
    </location>
</feature>
<reference evidence="8" key="1">
    <citation type="submission" date="2020-10" db="EMBL/GenBank/DDBJ databases">
        <authorList>
            <person name="Gilroy R."/>
        </authorList>
    </citation>
    <scope>NUCLEOTIDE SEQUENCE</scope>
    <source>
        <strain evidence="8">20514</strain>
    </source>
</reference>
<dbReference type="EC" id="5.4.99.-" evidence="6"/>
<keyword evidence="2 5" id="KW-0694">RNA-binding</keyword>
<dbReference type="Gene3D" id="3.10.290.10">
    <property type="entry name" value="RNA-binding S4 domain"/>
    <property type="match status" value="1"/>
</dbReference>
<dbReference type="PANTHER" id="PTHR21600:SF44">
    <property type="entry name" value="RIBOSOMAL LARGE SUBUNIT PSEUDOURIDINE SYNTHASE D"/>
    <property type="match status" value="1"/>
</dbReference>
<evidence type="ECO:0000313" key="9">
    <source>
        <dbReference type="Proteomes" id="UP000810252"/>
    </source>
</evidence>
<comment type="catalytic activity">
    <reaction evidence="6">
        <text>a uridine in RNA = a pseudouridine in RNA</text>
        <dbReference type="Rhea" id="RHEA:48348"/>
        <dbReference type="Rhea" id="RHEA-COMP:12068"/>
        <dbReference type="Rhea" id="RHEA-COMP:12069"/>
        <dbReference type="ChEBI" id="CHEBI:65314"/>
        <dbReference type="ChEBI" id="CHEBI:65315"/>
    </reaction>
</comment>
<dbReference type="Pfam" id="PF01479">
    <property type="entry name" value="S4"/>
    <property type="match status" value="1"/>
</dbReference>
<dbReference type="GO" id="GO:0000455">
    <property type="term" value="P:enzyme-directed rRNA pseudouridine synthesis"/>
    <property type="evidence" value="ECO:0007669"/>
    <property type="project" value="UniProtKB-ARBA"/>
</dbReference>
<organism evidence="8 9">
    <name type="scientific">Candidatus Cryptobacteroides merdigallinarum</name>
    <dbReference type="NCBI Taxonomy" id="2840770"/>
    <lineage>
        <taxon>Bacteria</taxon>
        <taxon>Pseudomonadati</taxon>
        <taxon>Bacteroidota</taxon>
        <taxon>Bacteroidia</taxon>
        <taxon>Bacteroidales</taxon>
        <taxon>Candidatus Cryptobacteroides</taxon>
    </lineage>
</organism>
<evidence type="ECO:0000256" key="4">
    <source>
        <dbReference type="PIRSR" id="PIRSR606225-1"/>
    </source>
</evidence>
<dbReference type="Gene3D" id="3.30.2350.10">
    <property type="entry name" value="Pseudouridine synthase"/>
    <property type="match status" value="1"/>
</dbReference>